<dbReference type="AlphaFoldDB" id="A0A412XZB6"/>
<evidence type="ECO:0000256" key="3">
    <source>
        <dbReference type="ARBA" id="ARBA00022475"/>
    </source>
</evidence>
<proteinExistence type="inferred from homology"/>
<feature type="transmembrane region" description="Helical" evidence="7">
    <location>
        <begin position="436"/>
        <end position="457"/>
    </location>
</feature>
<evidence type="ECO:0000256" key="2">
    <source>
        <dbReference type="ARBA" id="ARBA00007430"/>
    </source>
</evidence>
<keyword evidence="3" id="KW-1003">Cell membrane</keyword>
<keyword evidence="4 7" id="KW-0812">Transmembrane</keyword>
<organism evidence="8 9">
    <name type="scientific">Bacteroides fragilis</name>
    <dbReference type="NCBI Taxonomy" id="817"/>
    <lineage>
        <taxon>Bacteria</taxon>
        <taxon>Pseudomonadati</taxon>
        <taxon>Bacteroidota</taxon>
        <taxon>Bacteroidia</taxon>
        <taxon>Bacteroidales</taxon>
        <taxon>Bacteroidaceae</taxon>
        <taxon>Bacteroides</taxon>
    </lineage>
</organism>
<evidence type="ECO:0000256" key="1">
    <source>
        <dbReference type="ARBA" id="ARBA00004651"/>
    </source>
</evidence>
<comment type="subcellular location">
    <subcellularLocation>
        <location evidence="1">Cell membrane</location>
        <topology evidence="1">Multi-pass membrane protein</topology>
    </subcellularLocation>
</comment>
<keyword evidence="6 7" id="KW-0472">Membrane</keyword>
<feature type="transmembrane region" description="Helical" evidence="7">
    <location>
        <begin position="108"/>
        <end position="129"/>
    </location>
</feature>
<feature type="transmembrane region" description="Helical" evidence="7">
    <location>
        <begin position="287"/>
        <end position="311"/>
    </location>
</feature>
<dbReference type="EMBL" id="QRZH01000016">
    <property type="protein sequence ID" value="RGV50401.1"/>
    <property type="molecule type" value="Genomic_DNA"/>
</dbReference>
<feature type="transmembrane region" description="Helical" evidence="7">
    <location>
        <begin position="12"/>
        <end position="32"/>
    </location>
</feature>
<feature type="transmembrane region" description="Helical" evidence="7">
    <location>
        <begin position="38"/>
        <end position="55"/>
    </location>
</feature>
<feature type="transmembrane region" description="Helical" evidence="7">
    <location>
        <begin position="141"/>
        <end position="161"/>
    </location>
</feature>
<dbReference type="Proteomes" id="UP000286270">
    <property type="component" value="Unassembled WGS sequence"/>
</dbReference>
<gene>
    <name evidence="8" type="ORF">DWW08_16720</name>
</gene>
<evidence type="ECO:0000256" key="7">
    <source>
        <dbReference type="SAM" id="Phobius"/>
    </source>
</evidence>
<dbReference type="PANTHER" id="PTHR30250:SF10">
    <property type="entry name" value="LIPOPOLYSACCHARIDE BIOSYNTHESIS PROTEIN WZXC"/>
    <property type="match status" value="1"/>
</dbReference>
<evidence type="ECO:0000313" key="9">
    <source>
        <dbReference type="Proteomes" id="UP000286270"/>
    </source>
</evidence>
<comment type="caution">
    <text evidence="8">The sequence shown here is derived from an EMBL/GenBank/DDBJ whole genome shotgun (WGS) entry which is preliminary data.</text>
</comment>
<evidence type="ECO:0000313" key="8">
    <source>
        <dbReference type="EMBL" id="RGV50401.1"/>
    </source>
</evidence>
<dbReference type="GO" id="GO:0005886">
    <property type="term" value="C:plasma membrane"/>
    <property type="evidence" value="ECO:0007669"/>
    <property type="project" value="UniProtKB-SubCell"/>
</dbReference>
<feature type="transmembrane region" description="Helical" evidence="7">
    <location>
        <begin position="412"/>
        <end position="430"/>
    </location>
</feature>
<dbReference type="PANTHER" id="PTHR30250">
    <property type="entry name" value="PST FAMILY PREDICTED COLANIC ACID TRANSPORTER"/>
    <property type="match status" value="1"/>
</dbReference>
<keyword evidence="5 7" id="KW-1133">Transmembrane helix</keyword>
<evidence type="ECO:0000256" key="4">
    <source>
        <dbReference type="ARBA" id="ARBA00022692"/>
    </source>
</evidence>
<accession>A0A412XZB6</accession>
<sequence>MNRTTISLFWQFIDRFSVQGIQFLIGIVLSRLLSPNDYGIIGIIMVFFTFCDIFVDSGFGKGLIQKTDRTDIDSSTVFFFNIVVSLCCMTILWVTAPFIADFYENQNLVLLLRVSSFTLLLNALSVVQMSHLIASFSFRSLAKANFLSTFLSGVLAIVLALNRMGVWALVCQYLFRSLILFFVVWFSTRWVPKIVFSKSSFKELYSYSSKIFLGTFVNQIVSNINNIFIAKQLSVSSLGYYTRGQQFPSFIQGALSSIFSNVSLPLLAERKNDMFEFTSQARNFIKLVMTVTLPMMFLLALLSKPLVVILLTDKWLPCVPIIQIYCLIRLFQSNGIINLNCALAAGRSDVALKVELIKIPLGLLCLIISLKYGLYYFVLGQCILAFINLFIDSHFTGRYINYGILSQIKDSISLFISGMIVAAFSSLFYLVIDNPYIQVIAISLSFCMGYFSILFFLKNKELLYFLKYIKNR</sequence>
<feature type="transmembrane region" description="Helical" evidence="7">
    <location>
        <begin position="373"/>
        <end position="391"/>
    </location>
</feature>
<feature type="transmembrane region" description="Helical" evidence="7">
    <location>
        <begin position="76"/>
        <end position="96"/>
    </location>
</feature>
<comment type="similarity">
    <text evidence="2">Belongs to the polysaccharide synthase family.</text>
</comment>
<evidence type="ECO:0000256" key="5">
    <source>
        <dbReference type="ARBA" id="ARBA00022989"/>
    </source>
</evidence>
<dbReference type="RefSeq" id="WP_014299012.1">
    <property type="nucleotide sequence ID" value="NZ_CP131535.1"/>
</dbReference>
<name>A0A412XZB6_BACFG</name>
<dbReference type="Pfam" id="PF13440">
    <property type="entry name" value="Polysacc_synt_3"/>
    <property type="match status" value="1"/>
</dbReference>
<dbReference type="CDD" id="cd13127">
    <property type="entry name" value="MATE_tuaB_like"/>
    <property type="match status" value="1"/>
</dbReference>
<evidence type="ECO:0000256" key="6">
    <source>
        <dbReference type="ARBA" id="ARBA00023136"/>
    </source>
</evidence>
<reference evidence="8 9" key="1">
    <citation type="submission" date="2018-08" db="EMBL/GenBank/DDBJ databases">
        <title>A genome reference for cultivated species of the human gut microbiota.</title>
        <authorList>
            <person name="Zou Y."/>
            <person name="Xue W."/>
            <person name="Luo G."/>
        </authorList>
    </citation>
    <scope>NUCLEOTIDE SEQUENCE [LARGE SCALE GENOMIC DNA]</scope>
    <source>
        <strain evidence="8 9">AF14-26</strain>
    </source>
</reference>
<feature type="transmembrane region" description="Helical" evidence="7">
    <location>
        <begin position="173"/>
        <end position="191"/>
    </location>
</feature>
<dbReference type="InterPro" id="IPR050833">
    <property type="entry name" value="Poly_Biosynth_Transport"/>
</dbReference>
<protein>
    <submittedName>
        <fullName evidence="8">Lipopolysaccharide biosynthesis protein</fullName>
    </submittedName>
</protein>